<dbReference type="PROSITE" id="PS51257">
    <property type="entry name" value="PROKAR_LIPOPROTEIN"/>
    <property type="match status" value="1"/>
</dbReference>
<dbReference type="RefSeq" id="WP_316681943.1">
    <property type="nucleotide sequence ID" value="NZ_CATZLL010000012.1"/>
</dbReference>
<sequence>MSKPITQSLNLPSAGALVLPVVAALLASACVAVPRGPGGTPYTARLPADAQTPAPAVLSAEDRKKLDDLNAKALRESDQAVKRDAEARAYAATPYYAPYPYPYYGGYSVYYGSGWRHRGGWGVSYGAPVWGYPYYW</sequence>
<organism evidence="1 2">
    <name type="scientific">Ralstonia flaminis</name>
    <dbReference type="NCBI Taxonomy" id="3058597"/>
    <lineage>
        <taxon>Bacteria</taxon>
        <taxon>Pseudomonadati</taxon>
        <taxon>Pseudomonadota</taxon>
        <taxon>Betaproteobacteria</taxon>
        <taxon>Burkholderiales</taxon>
        <taxon>Burkholderiaceae</taxon>
        <taxon>Ralstonia</taxon>
    </lineage>
</organism>
<reference evidence="1 2" key="1">
    <citation type="submission" date="2023-07" db="EMBL/GenBank/DDBJ databases">
        <authorList>
            <person name="Peeters C."/>
        </authorList>
    </citation>
    <scope>NUCLEOTIDE SEQUENCE [LARGE SCALE GENOMIC DNA]</scope>
    <source>
        <strain evidence="1 2">LMG 18101</strain>
    </source>
</reference>
<evidence type="ECO:0008006" key="3">
    <source>
        <dbReference type="Google" id="ProtNLM"/>
    </source>
</evidence>
<accession>A0ABM9K9T3</accession>
<dbReference type="Proteomes" id="UP001189757">
    <property type="component" value="Unassembled WGS sequence"/>
</dbReference>
<evidence type="ECO:0000313" key="2">
    <source>
        <dbReference type="Proteomes" id="UP001189757"/>
    </source>
</evidence>
<keyword evidence="2" id="KW-1185">Reference proteome</keyword>
<comment type="caution">
    <text evidence="1">The sequence shown here is derived from an EMBL/GenBank/DDBJ whole genome shotgun (WGS) entry which is preliminary data.</text>
</comment>
<evidence type="ECO:0000313" key="1">
    <source>
        <dbReference type="EMBL" id="CAJ0818777.1"/>
    </source>
</evidence>
<name>A0ABM9K9T3_9RALS</name>
<gene>
    <name evidence="1" type="ORF">LMG18101_03732</name>
</gene>
<dbReference type="EMBL" id="CATZLL010000012">
    <property type="protein sequence ID" value="CAJ0818777.1"/>
    <property type="molecule type" value="Genomic_DNA"/>
</dbReference>
<proteinExistence type="predicted"/>
<protein>
    <recommendedName>
        <fullName evidence="3">Transmembrane protein</fullName>
    </recommendedName>
</protein>